<protein>
    <submittedName>
        <fullName evidence="4">Uncharacterized protein</fullName>
    </submittedName>
</protein>
<accession>A7F308</accession>
<evidence type="ECO:0000313" key="4">
    <source>
        <dbReference type="EMBL" id="EDN96100.1"/>
    </source>
</evidence>
<feature type="repeat" description="ANK" evidence="3">
    <location>
        <begin position="143"/>
        <end position="175"/>
    </location>
</feature>
<proteinExistence type="predicted"/>
<feature type="repeat" description="ANK" evidence="3">
    <location>
        <begin position="879"/>
        <end position="903"/>
    </location>
</feature>
<evidence type="ECO:0000256" key="1">
    <source>
        <dbReference type="ARBA" id="ARBA00022737"/>
    </source>
</evidence>
<dbReference type="Gene3D" id="1.10.630.10">
    <property type="entry name" value="Cytochrome P450"/>
    <property type="match status" value="1"/>
</dbReference>
<dbReference type="GO" id="GO:0020037">
    <property type="term" value="F:heme binding"/>
    <property type="evidence" value="ECO:0007669"/>
    <property type="project" value="InterPro"/>
</dbReference>
<evidence type="ECO:0000256" key="2">
    <source>
        <dbReference type="ARBA" id="ARBA00023043"/>
    </source>
</evidence>
<sequence length="1419" mass="157153">MKALEEDLDPNFVLNFVQTTQSKNVPDYLNPRFMELVQRMQCVGRPLLDPFFNSINDIDSIDDMTVLQTAITLGQTYMVLQILEKGRLNIDSSSKINGLNALHCASKDGQLQIVKVLLNHGASINLPTSNDGTDERYFPLYRDCATPFHLAIAHGHLNVATFLEENGADVNKPCKSGLTPLHSAIEHSINMIKYLLQSSRYHHSFSTATLSGWTVLMDAAATSTSEVFRFILQGSNSSIALLQSKDGFNCLHAATKSPINPCQKVAMLKESCIDPCIPTAEGFLPLHFAAETSKQNLELEVQDENDNSALLVLCKMLLQKGTINLDPSWGSFFARAIRLLLRHGAIATQQDEQGNTALHYLCKIEPFTKLEYRCISCLLAVKNSKATNNTELDIPESSKYRSKYDSYDHQYGKNEYEYGDEDDSDCDENFMTTLDFPNQKVHAENDTSNSLILANNNNMTALHIMFNRLEILDDPELQPFGTKTVLLLISTASIDQLNNILIDGQRLLNVTLRLKQDQLSQALLDRGIDTISLDEGIPPRTALEMLCIYGSHDKKLIAKILSNHADKTALSARGYTLLRLACFNNQINVLEELLLAGWKTDILSRDEQPLILEGIQSGVTRIFIPGISMMGIDNYPALPSGAKQKFLAEIDDVTPLHIASFDGTKETVQYALDNDNNTDINLTASFGTTPLFFAIYGIQHDTIELLLSYGATTSELYGPHKLTPLHLGVVVGNELVVNSLLQHGADPQARDGAGFTPAMLALDLEYENIAKILAVTLAKLPPSAPVCSDSNTLTVATEPVGDDKYVSGAIEDAIIRQDFSTLKFLLQSRYELKGSCCCGFSPLLKAFITNSPEEIIHYLLDNGASLDGVVTCTKPIVTAGFTPLHHAAMLGDEQIMEKILKLGKPNTHQKVYPLHNAAYNGHFACVRLLLNHDLEGKCGVDVKTSLAQTRCLAEDQMVSKHIGVAKDICGTALHYSLWENHMNTMEELLRAGADLNSHDMKGKTPLHIAAENDQDQACQAGVPAERMHQYVNYVSLRGTALYCAVTSSAEQSPEMVKLLIEHGAGLKIAKPSHGTPLMGACYFGRYEMVALLLKTGARTTCKKADGTEVTAVIEARLHPEIVSLLKSFEERGFEALDEPKPARIANMSRVEDSFIDRGYCIFFNSLLSAGTSIKLPVYHWLSPTLLSKSDDSRRLATLQLLSSTINTTRPAPYESFALLIYHFEIMFGHLERRRGWHYAQKLRELHGEAYFIISPGQIYLQICHADAINQISARRNHLLKLVEIYGILDVFGKNILTTEKEKWKRHKKVIAPAFSEKNNVAKDSSDKNLNVENTAPDTAVLILYVIIGAAYGISQIWEGEDEHQLGGNVVHGFNTAKLGGNHRLMFKDALANFVNGIIWAALGPMWVYSQSNFVFDELN</sequence>
<feature type="repeat" description="ANK" evidence="3">
    <location>
        <begin position="971"/>
        <end position="1000"/>
    </location>
</feature>
<feature type="repeat" description="ANK" evidence="3">
    <location>
        <begin position="720"/>
        <end position="752"/>
    </location>
</feature>
<gene>
    <name evidence="4" type="ORF">SS1G_12306</name>
</gene>
<dbReference type="PROSITE" id="PS50088">
    <property type="entry name" value="ANK_REPEAT"/>
    <property type="match status" value="5"/>
</dbReference>
<dbReference type="InterPro" id="IPR036396">
    <property type="entry name" value="Cyt_P450_sf"/>
</dbReference>
<dbReference type="PANTHER" id="PTHR24198:SF165">
    <property type="entry name" value="ANKYRIN REPEAT-CONTAINING PROTEIN-RELATED"/>
    <property type="match status" value="1"/>
</dbReference>
<keyword evidence="2 3" id="KW-0040">ANK repeat</keyword>
<dbReference type="HOGENOM" id="CLU_253191_0_0_1"/>
<dbReference type="EMBL" id="CH476639">
    <property type="protein sequence ID" value="EDN96100.1"/>
    <property type="molecule type" value="Genomic_DNA"/>
</dbReference>
<dbReference type="InterPro" id="IPR002110">
    <property type="entry name" value="Ankyrin_rpt"/>
</dbReference>
<reference evidence="5" key="1">
    <citation type="journal article" date="2011" name="PLoS Genet.">
        <title>Genomic analysis of the necrotrophic fungal pathogens Sclerotinia sclerotiorum and Botrytis cinerea.</title>
        <authorList>
            <person name="Amselem J."/>
            <person name="Cuomo C.A."/>
            <person name="van Kan J.A."/>
            <person name="Viaud M."/>
            <person name="Benito E.P."/>
            <person name="Couloux A."/>
            <person name="Coutinho P.M."/>
            <person name="de Vries R.P."/>
            <person name="Dyer P.S."/>
            <person name="Fillinger S."/>
            <person name="Fournier E."/>
            <person name="Gout L."/>
            <person name="Hahn M."/>
            <person name="Kohn L."/>
            <person name="Lapalu N."/>
            <person name="Plummer K.M."/>
            <person name="Pradier J.M."/>
            <person name="Quevillon E."/>
            <person name="Sharon A."/>
            <person name="Simon A."/>
            <person name="ten Have A."/>
            <person name="Tudzynski B."/>
            <person name="Tudzynski P."/>
            <person name="Wincker P."/>
            <person name="Andrew M."/>
            <person name="Anthouard V."/>
            <person name="Beever R.E."/>
            <person name="Beffa R."/>
            <person name="Benoit I."/>
            <person name="Bouzid O."/>
            <person name="Brault B."/>
            <person name="Chen Z."/>
            <person name="Choquer M."/>
            <person name="Collemare J."/>
            <person name="Cotton P."/>
            <person name="Danchin E.G."/>
            <person name="Da Silva C."/>
            <person name="Gautier A."/>
            <person name="Giraud C."/>
            <person name="Giraud T."/>
            <person name="Gonzalez C."/>
            <person name="Grossetete S."/>
            <person name="Guldener U."/>
            <person name="Henrissat B."/>
            <person name="Howlett B.J."/>
            <person name="Kodira C."/>
            <person name="Kretschmer M."/>
            <person name="Lappartient A."/>
            <person name="Leroch M."/>
            <person name="Levis C."/>
            <person name="Mauceli E."/>
            <person name="Neuveglise C."/>
            <person name="Oeser B."/>
            <person name="Pearson M."/>
            <person name="Poulain J."/>
            <person name="Poussereau N."/>
            <person name="Quesneville H."/>
            <person name="Rascle C."/>
            <person name="Schumacher J."/>
            <person name="Segurens B."/>
            <person name="Sexton A."/>
            <person name="Silva E."/>
            <person name="Sirven C."/>
            <person name="Soanes D.M."/>
            <person name="Talbot N.J."/>
            <person name="Templeton M."/>
            <person name="Yandava C."/>
            <person name="Yarden O."/>
            <person name="Zeng Q."/>
            <person name="Rollins J.A."/>
            <person name="Lebrun M.H."/>
            <person name="Dickman M."/>
        </authorList>
    </citation>
    <scope>NUCLEOTIDE SEQUENCE [LARGE SCALE GENOMIC DNA]</scope>
    <source>
        <strain evidence="5">ATCC 18683 / 1980 / Ss-1</strain>
    </source>
</reference>
<evidence type="ECO:0000313" key="5">
    <source>
        <dbReference type="Proteomes" id="UP000001312"/>
    </source>
</evidence>
<dbReference type="PROSITE" id="PS50297">
    <property type="entry name" value="ANK_REP_REGION"/>
    <property type="match status" value="5"/>
</dbReference>
<dbReference type="Gene3D" id="1.25.40.20">
    <property type="entry name" value="Ankyrin repeat-containing domain"/>
    <property type="match status" value="6"/>
</dbReference>
<dbReference type="PRINTS" id="PR01415">
    <property type="entry name" value="ANKYRIN"/>
</dbReference>
<dbReference type="PANTHER" id="PTHR24198">
    <property type="entry name" value="ANKYRIN REPEAT AND PROTEIN KINASE DOMAIN-CONTAINING PROTEIN"/>
    <property type="match status" value="1"/>
</dbReference>
<organism evidence="4 5">
    <name type="scientific">Sclerotinia sclerotiorum (strain ATCC 18683 / 1980 / Ss-1)</name>
    <name type="common">White mold</name>
    <name type="synonym">Whetzelinia sclerotiorum</name>
    <dbReference type="NCBI Taxonomy" id="665079"/>
    <lineage>
        <taxon>Eukaryota</taxon>
        <taxon>Fungi</taxon>
        <taxon>Dikarya</taxon>
        <taxon>Ascomycota</taxon>
        <taxon>Pezizomycotina</taxon>
        <taxon>Leotiomycetes</taxon>
        <taxon>Helotiales</taxon>
        <taxon>Sclerotiniaceae</taxon>
        <taxon>Sclerotinia</taxon>
    </lineage>
</organism>
<dbReference type="SUPFAM" id="SSF48403">
    <property type="entry name" value="Ankyrin repeat"/>
    <property type="match status" value="4"/>
</dbReference>
<evidence type="ECO:0000256" key="3">
    <source>
        <dbReference type="PROSITE-ProRule" id="PRU00023"/>
    </source>
</evidence>
<dbReference type="SUPFAM" id="SSF48264">
    <property type="entry name" value="Cytochrome P450"/>
    <property type="match status" value="1"/>
</dbReference>
<dbReference type="Pfam" id="PF00023">
    <property type="entry name" value="Ank"/>
    <property type="match status" value="2"/>
</dbReference>
<dbReference type="Pfam" id="PF12796">
    <property type="entry name" value="Ank_2"/>
    <property type="match status" value="6"/>
</dbReference>
<dbReference type="InterPro" id="IPR036770">
    <property type="entry name" value="Ankyrin_rpt-contain_sf"/>
</dbReference>
<dbReference type="eggNOG" id="KOG4177">
    <property type="taxonomic scope" value="Eukaryota"/>
</dbReference>
<keyword evidence="1" id="KW-0677">Repeat</keyword>
<dbReference type="GeneID" id="5483375"/>
<dbReference type="SMART" id="SM00248">
    <property type="entry name" value="ANK"/>
    <property type="match status" value="19"/>
</dbReference>
<dbReference type="GO" id="GO:0016705">
    <property type="term" value="F:oxidoreductase activity, acting on paired donors, with incorporation or reduction of molecular oxygen"/>
    <property type="evidence" value="ECO:0007669"/>
    <property type="project" value="InterPro"/>
</dbReference>
<dbReference type="RefSeq" id="XP_001587276.1">
    <property type="nucleotide sequence ID" value="XM_001587226.1"/>
</dbReference>
<keyword evidence="5" id="KW-1185">Reference proteome</keyword>
<dbReference type="GO" id="GO:0004497">
    <property type="term" value="F:monooxygenase activity"/>
    <property type="evidence" value="ECO:0007669"/>
    <property type="project" value="InterPro"/>
</dbReference>
<dbReference type="GO" id="GO:0005506">
    <property type="term" value="F:iron ion binding"/>
    <property type="evidence" value="ECO:0007669"/>
    <property type="project" value="InterPro"/>
</dbReference>
<feature type="repeat" description="ANK" evidence="3">
    <location>
        <begin position="97"/>
        <end position="129"/>
    </location>
</feature>
<name>A7F308_SCLS1</name>
<dbReference type="Proteomes" id="UP000001312">
    <property type="component" value="Unassembled WGS sequence"/>
</dbReference>
<dbReference type="KEGG" id="ssl:SS1G_12306"/>
<dbReference type="InParanoid" id="A7F308"/>